<dbReference type="GO" id="GO:0071949">
    <property type="term" value="F:FAD binding"/>
    <property type="evidence" value="ECO:0007669"/>
    <property type="project" value="InterPro"/>
</dbReference>
<gene>
    <name evidence="7" type="ORF">CFX0092_A0126</name>
</gene>
<dbReference type="InterPro" id="IPR016167">
    <property type="entry name" value="FAD-bd_PCMH_sub1"/>
</dbReference>
<keyword evidence="4" id="KW-0560">Oxidoreductase</keyword>
<dbReference type="Gene3D" id="3.30.465.10">
    <property type="match status" value="1"/>
</dbReference>
<reference evidence="7" key="1">
    <citation type="submission" date="2016-01" db="EMBL/GenBank/DDBJ databases">
        <authorList>
            <person name="Mcilroy J.S."/>
            <person name="Karst M S."/>
            <person name="Albertsen M."/>
        </authorList>
    </citation>
    <scope>NUCLEOTIDE SEQUENCE</scope>
    <source>
        <strain evidence="7">Cfx-K</strain>
    </source>
</reference>
<evidence type="ECO:0000256" key="5">
    <source>
        <dbReference type="SAM" id="MobiDB-lite"/>
    </source>
</evidence>
<evidence type="ECO:0000256" key="3">
    <source>
        <dbReference type="ARBA" id="ARBA00022827"/>
    </source>
</evidence>
<dbReference type="InterPro" id="IPR036318">
    <property type="entry name" value="FAD-bd_PCMH-like_sf"/>
</dbReference>
<dbReference type="SUPFAM" id="SSF56176">
    <property type="entry name" value="FAD-binding/transporter-associated domain-like"/>
    <property type="match status" value="1"/>
</dbReference>
<dbReference type="AlphaFoldDB" id="A0A170PDG7"/>
<accession>A0A170PDG7</accession>
<dbReference type="RefSeq" id="WP_095041669.1">
    <property type="nucleotide sequence ID" value="NZ_LN890655.1"/>
</dbReference>
<organism evidence="7 8">
    <name type="scientific">Candidatus Promineifilum breve</name>
    <dbReference type="NCBI Taxonomy" id="1806508"/>
    <lineage>
        <taxon>Bacteria</taxon>
        <taxon>Bacillati</taxon>
        <taxon>Chloroflexota</taxon>
        <taxon>Ardenticatenia</taxon>
        <taxon>Candidatus Promineifilales</taxon>
        <taxon>Candidatus Promineifilaceae</taxon>
        <taxon>Candidatus Promineifilum</taxon>
    </lineage>
</organism>
<dbReference type="SUPFAM" id="SSF55103">
    <property type="entry name" value="FAD-linked oxidases, C-terminal domain"/>
    <property type="match status" value="1"/>
</dbReference>
<evidence type="ECO:0000259" key="6">
    <source>
        <dbReference type="PROSITE" id="PS51387"/>
    </source>
</evidence>
<keyword evidence="3" id="KW-0274">FAD</keyword>
<evidence type="ECO:0000256" key="1">
    <source>
        <dbReference type="ARBA" id="ARBA00005466"/>
    </source>
</evidence>
<dbReference type="InterPro" id="IPR016169">
    <property type="entry name" value="FAD-bd_PCMH_sub2"/>
</dbReference>
<protein>
    <submittedName>
        <fullName evidence="7">FAD/FMN-containing dehydrogenases</fullName>
    </submittedName>
</protein>
<dbReference type="EMBL" id="LN890655">
    <property type="protein sequence ID" value="CUS02007.2"/>
    <property type="molecule type" value="Genomic_DNA"/>
</dbReference>
<dbReference type="PROSITE" id="PS51387">
    <property type="entry name" value="FAD_PCMH"/>
    <property type="match status" value="1"/>
</dbReference>
<dbReference type="PANTHER" id="PTHR13878">
    <property type="entry name" value="GULONOLACTONE OXIDASE"/>
    <property type="match status" value="1"/>
</dbReference>
<dbReference type="InterPro" id="IPR016164">
    <property type="entry name" value="FAD-linked_Oxase-like_C"/>
</dbReference>
<dbReference type="Proteomes" id="UP000215027">
    <property type="component" value="Chromosome I"/>
</dbReference>
<dbReference type="InterPro" id="IPR050432">
    <property type="entry name" value="FAD-linked_Oxidoreductases_BP"/>
</dbReference>
<dbReference type="Pfam" id="PF01565">
    <property type="entry name" value="FAD_binding_4"/>
    <property type="match status" value="1"/>
</dbReference>
<evidence type="ECO:0000256" key="2">
    <source>
        <dbReference type="ARBA" id="ARBA00022630"/>
    </source>
</evidence>
<keyword evidence="2" id="KW-0285">Flavoprotein</keyword>
<feature type="domain" description="FAD-binding PCMH-type" evidence="6">
    <location>
        <begin position="38"/>
        <end position="210"/>
    </location>
</feature>
<proteinExistence type="inferred from homology"/>
<dbReference type="KEGG" id="pbf:CFX0092_A0126"/>
<name>A0A170PDG7_9CHLR</name>
<evidence type="ECO:0000313" key="7">
    <source>
        <dbReference type="EMBL" id="CUS02007.2"/>
    </source>
</evidence>
<dbReference type="InterPro" id="IPR006094">
    <property type="entry name" value="Oxid_FAD_bind_N"/>
</dbReference>
<keyword evidence="8" id="KW-1185">Reference proteome</keyword>
<evidence type="ECO:0000256" key="4">
    <source>
        <dbReference type="ARBA" id="ARBA00023002"/>
    </source>
</evidence>
<dbReference type="OrthoDB" id="143770at2"/>
<evidence type="ECO:0000313" key="8">
    <source>
        <dbReference type="Proteomes" id="UP000215027"/>
    </source>
</evidence>
<comment type="similarity">
    <text evidence="1">Belongs to the oxygen-dependent FAD-linked oxidoreductase family.</text>
</comment>
<feature type="region of interest" description="Disordered" evidence="5">
    <location>
        <begin position="1"/>
        <end position="20"/>
    </location>
</feature>
<dbReference type="GO" id="GO:0016491">
    <property type="term" value="F:oxidoreductase activity"/>
    <property type="evidence" value="ECO:0007669"/>
    <property type="project" value="UniProtKB-KW"/>
</dbReference>
<sequence>MSDVKVPPTARGAREKSKVTPPVLPAEHLERVMAWGGATAGMSYVYRPSTAAALHETLTLAQRSGRTVGLRGGGNSYGDAAMNSENVVVDLRRMNRILEWDATTGRIRLEPGVTLAQLWQYVLEDGWWPPVATGTSLTTMGGSAAMNVHGKNAFRVGPIGDHILEFDLMLASGETITCSRQENSDVFHAAIGGFGMLGIFTSLTIQMKHIYSGLLDVETTTQDDLAGMFAYFDDHVATSDYTVGWIDSLAAGKHTGRGDVHRANYLAPGLDPNPSQSLRLENQHIGPNLFGIMPRSIMWLFMRPMMTDAGLSLVNFGKFLAGRVGGVKRYRQPHAQFHFLLDYIPDFKKAYGPGGLIQYQPFIPQATAHDAFAELLTLCQRRGLPNYLTVLKRHRPDDFLMSYSVDGFSLAMDFRVTTENRQRIVWLAREMDEIVLRAGGRFYFAKDSTLRPETALAYLGAERIETFRALKRRCDPGGLLETDLWRRVFG</sequence>
<dbReference type="PANTHER" id="PTHR13878:SF53">
    <property type="entry name" value="CYTOKININ DEHYDROGENASE 6"/>
    <property type="match status" value="1"/>
</dbReference>
<dbReference type="InterPro" id="IPR016166">
    <property type="entry name" value="FAD-bd_PCMH"/>
</dbReference>
<dbReference type="Gene3D" id="3.30.43.10">
    <property type="entry name" value="Uridine Diphospho-n-acetylenolpyruvylglucosamine Reductase, domain 2"/>
    <property type="match status" value="1"/>
</dbReference>